<protein>
    <recommendedName>
        <fullName evidence="2">Methyltransferase domain-containing protein</fullName>
    </recommendedName>
</protein>
<organism evidence="3 4">
    <name type="scientific">Penicilliopsis zonata CBS 506.65</name>
    <dbReference type="NCBI Taxonomy" id="1073090"/>
    <lineage>
        <taxon>Eukaryota</taxon>
        <taxon>Fungi</taxon>
        <taxon>Dikarya</taxon>
        <taxon>Ascomycota</taxon>
        <taxon>Pezizomycotina</taxon>
        <taxon>Eurotiomycetes</taxon>
        <taxon>Eurotiomycetidae</taxon>
        <taxon>Eurotiales</taxon>
        <taxon>Aspergillaceae</taxon>
        <taxon>Penicilliopsis</taxon>
    </lineage>
</organism>
<evidence type="ECO:0000259" key="2">
    <source>
        <dbReference type="Pfam" id="PF13649"/>
    </source>
</evidence>
<dbReference type="GeneID" id="34615289"/>
<evidence type="ECO:0000313" key="4">
    <source>
        <dbReference type="Proteomes" id="UP000184188"/>
    </source>
</evidence>
<feature type="domain" description="Methyltransferase" evidence="2">
    <location>
        <begin position="75"/>
        <end position="185"/>
    </location>
</feature>
<dbReference type="EMBL" id="KV878337">
    <property type="protein sequence ID" value="OJJ49932.1"/>
    <property type="molecule type" value="Genomic_DNA"/>
</dbReference>
<accession>A0A1L9SRV2</accession>
<dbReference type="VEuPathDB" id="FungiDB:ASPZODRAFT_59176"/>
<dbReference type="SUPFAM" id="SSF53335">
    <property type="entry name" value="S-adenosyl-L-methionine-dependent methyltransferases"/>
    <property type="match status" value="1"/>
</dbReference>
<keyword evidence="4" id="KW-1185">Reference proteome</keyword>
<dbReference type="InterPro" id="IPR041698">
    <property type="entry name" value="Methyltransf_25"/>
</dbReference>
<dbReference type="CDD" id="cd02440">
    <property type="entry name" value="AdoMet_MTases"/>
    <property type="match status" value="1"/>
</dbReference>
<dbReference type="PANTHER" id="PTHR43861">
    <property type="entry name" value="TRANS-ACONITATE 2-METHYLTRANSFERASE-RELATED"/>
    <property type="match status" value="1"/>
</dbReference>
<dbReference type="AlphaFoldDB" id="A0A1L9SRV2"/>
<gene>
    <name evidence="3" type="ORF">ASPZODRAFT_59176</name>
</gene>
<dbReference type="STRING" id="1073090.A0A1L9SRV2"/>
<proteinExistence type="predicted"/>
<dbReference type="RefSeq" id="XP_022584442.1">
    <property type="nucleotide sequence ID" value="XM_022728825.1"/>
</dbReference>
<dbReference type="GO" id="GO:0016740">
    <property type="term" value="F:transferase activity"/>
    <property type="evidence" value="ECO:0007669"/>
    <property type="project" value="UniProtKB-KW"/>
</dbReference>
<evidence type="ECO:0000256" key="1">
    <source>
        <dbReference type="ARBA" id="ARBA00022679"/>
    </source>
</evidence>
<dbReference type="InterPro" id="IPR029063">
    <property type="entry name" value="SAM-dependent_MTases_sf"/>
</dbReference>
<reference evidence="4" key="1">
    <citation type="journal article" date="2017" name="Genome Biol.">
        <title>Comparative genomics reveals high biological diversity and specific adaptations in the industrially and medically important fungal genus Aspergillus.</title>
        <authorList>
            <person name="de Vries R.P."/>
            <person name="Riley R."/>
            <person name="Wiebenga A."/>
            <person name="Aguilar-Osorio G."/>
            <person name="Amillis S."/>
            <person name="Uchima C.A."/>
            <person name="Anderluh G."/>
            <person name="Asadollahi M."/>
            <person name="Askin M."/>
            <person name="Barry K."/>
            <person name="Battaglia E."/>
            <person name="Bayram O."/>
            <person name="Benocci T."/>
            <person name="Braus-Stromeyer S.A."/>
            <person name="Caldana C."/>
            <person name="Canovas D."/>
            <person name="Cerqueira G.C."/>
            <person name="Chen F."/>
            <person name="Chen W."/>
            <person name="Choi C."/>
            <person name="Clum A."/>
            <person name="Dos Santos R.A."/>
            <person name="Damasio A.R."/>
            <person name="Diallinas G."/>
            <person name="Emri T."/>
            <person name="Fekete E."/>
            <person name="Flipphi M."/>
            <person name="Freyberg S."/>
            <person name="Gallo A."/>
            <person name="Gournas C."/>
            <person name="Habgood R."/>
            <person name="Hainaut M."/>
            <person name="Harispe M.L."/>
            <person name="Henrissat B."/>
            <person name="Hilden K.S."/>
            <person name="Hope R."/>
            <person name="Hossain A."/>
            <person name="Karabika E."/>
            <person name="Karaffa L."/>
            <person name="Karanyi Z."/>
            <person name="Krasevec N."/>
            <person name="Kuo A."/>
            <person name="Kusch H."/>
            <person name="LaButti K."/>
            <person name="Lagendijk E.L."/>
            <person name="Lapidus A."/>
            <person name="Levasseur A."/>
            <person name="Lindquist E."/>
            <person name="Lipzen A."/>
            <person name="Logrieco A.F."/>
            <person name="MacCabe A."/>
            <person name="Maekelae M.R."/>
            <person name="Malavazi I."/>
            <person name="Melin P."/>
            <person name="Meyer V."/>
            <person name="Mielnichuk N."/>
            <person name="Miskei M."/>
            <person name="Molnar A.P."/>
            <person name="Mule G."/>
            <person name="Ngan C.Y."/>
            <person name="Orejas M."/>
            <person name="Orosz E."/>
            <person name="Ouedraogo J.P."/>
            <person name="Overkamp K.M."/>
            <person name="Park H.-S."/>
            <person name="Perrone G."/>
            <person name="Piumi F."/>
            <person name="Punt P.J."/>
            <person name="Ram A.F."/>
            <person name="Ramon A."/>
            <person name="Rauscher S."/>
            <person name="Record E."/>
            <person name="Riano-Pachon D.M."/>
            <person name="Robert V."/>
            <person name="Roehrig J."/>
            <person name="Ruller R."/>
            <person name="Salamov A."/>
            <person name="Salih N.S."/>
            <person name="Samson R.A."/>
            <person name="Sandor E."/>
            <person name="Sanguinetti M."/>
            <person name="Schuetze T."/>
            <person name="Sepcic K."/>
            <person name="Shelest E."/>
            <person name="Sherlock G."/>
            <person name="Sophianopoulou V."/>
            <person name="Squina F.M."/>
            <person name="Sun H."/>
            <person name="Susca A."/>
            <person name="Todd R.B."/>
            <person name="Tsang A."/>
            <person name="Unkles S.E."/>
            <person name="van de Wiele N."/>
            <person name="van Rossen-Uffink D."/>
            <person name="Oliveira J.V."/>
            <person name="Vesth T.C."/>
            <person name="Visser J."/>
            <person name="Yu J.-H."/>
            <person name="Zhou M."/>
            <person name="Andersen M.R."/>
            <person name="Archer D.B."/>
            <person name="Baker S.E."/>
            <person name="Benoit I."/>
            <person name="Brakhage A.A."/>
            <person name="Braus G.H."/>
            <person name="Fischer R."/>
            <person name="Frisvad J.C."/>
            <person name="Goldman G.H."/>
            <person name="Houbraken J."/>
            <person name="Oakley B."/>
            <person name="Pocsi I."/>
            <person name="Scazzocchio C."/>
            <person name="Seiboth B."/>
            <person name="vanKuyk P.A."/>
            <person name="Wortman J."/>
            <person name="Dyer P.S."/>
            <person name="Grigoriev I.V."/>
        </authorList>
    </citation>
    <scope>NUCLEOTIDE SEQUENCE [LARGE SCALE GENOMIC DNA]</scope>
    <source>
        <strain evidence="4">CBS 506.65</strain>
    </source>
</reference>
<dbReference type="Proteomes" id="UP000184188">
    <property type="component" value="Unassembled WGS sequence"/>
</dbReference>
<sequence length="279" mass="30244">MANTIQGLLASKSGDQSVQYISTVDAYNKWAEVYDTDGNFLQTLDTLQMRQILPMFLALAAARTQQEQAQPIKLVDLGCGTGRNTLQLVAHAPRPAHIIGLDASPGMLNVARSVIRHALPSEEDGNSDLLQSCTVDFEVLDLLQTPLTPPPSSLHAAGVISTLVLEHIPARTFFEGAAALLRPGGFLLVTNMHAEMGSISQAGFVDPETGTKIRPTSYRYTVQDVLQVAEECGFQLERLGGQTVREVEVDAGLAEVLGKRAQKWIGVKVWFGGCFSRKQ</sequence>
<dbReference type="Gene3D" id="3.40.50.150">
    <property type="entry name" value="Vaccinia Virus protein VP39"/>
    <property type="match status" value="1"/>
</dbReference>
<evidence type="ECO:0000313" key="3">
    <source>
        <dbReference type="EMBL" id="OJJ49932.1"/>
    </source>
</evidence>
<name>A0A1L9SRV2_9EURO</name>
<dbReference type="Pfam" id="PF13649">
    <property type="entry name" value="Methyltransf_25"/>
    <property type="match status" value="1"/>
</dbReference>
<keyword evidence="1" id="KW-0808">Transferase</keyword>
<dbReference type="OrthoDB" id="66144at2759"/>